<gene>
    <name evidence="2" type="ORF">BGI42_15280</name>
</gene>
<feature type="transmembrane region" description="Helical" evidence="1">
    <location>
        <begin position="37"/>
        <end position="53"/>
    </location>
</feature>
<name>A0A1D7XP47_9CLOT</name>
<dbReference type="EMBL" id="CP017256">
    <property type="protein sequence ID" value="AOR25103.1"/>
    <property type="molecule type" value="Genomic_DNA"/>
</dbReference>
<proteinExistence type="predicted"/>
<geneLocation type="plasmid" evidence="3">
    <name>pct3</name>
</geneLocation>
<keyword evidence="1" id="KW-1133">Transmembrane helix</keyword>
<dbReference type="Proteomes" id="UP000094652">
    <property type="component" value="Plasmid pCt3"/>
</dbReference>
<keyword evidence="1" id="KW-0812">Transmembrane</keyword>
<dbReference type="AlphaFoldDB" id="A0A1D7XP47"/>
<evidence type="ECO:0000313" key="3">
    <source>
        <dbReference type="Proteomes" id="UP000094652"/>
    </source>
</evidence>
<dbReference type="KEGG" id="ctae:BGI42_15280"/>
<evidence type="ECO:0008006" key="4">
    <source>
        <dbReference type="Google" id="ProtNLM"/>
    </source>
</evidence>
<reference evidence="3" key="1">
    <citation type="submission" date="2016-09" db="EMBL/GenBank/DDBJ databases">
        <title>Genomics of Clostridium taeniosporum, an organism which forms endospores with ribbon-like appendages.</title>
        <authorList>
            <person name="Walker J.R."/>
        </authorList>
    </citation>
    <scope>NUCLEOTIDE SEQUENCE [LARGE SCALE GENOMIC DNA]</scope>
    <source>
        <strain evidence="3">1/k</strain>
        <plasmid evidence="3">Plasmid pct3</plasmid>
    </source>
</reference>
<dbReference type="InterPro" id="IPR026369">
    <property type="entry name" value="CxxC_20_CxxC"/>
</dbReference>
<keyword evidence="1" id="KW-0472">Membrane</keyword>
<dbReference type="NCBIfam" id="TIGR04104">
    <property type="entry name" value="cxxc_20_cxxc"/>
    <property type="match status" value="1"/>
</dbReference>
<evidence type="ECO:0000256" key="1">
    <source>
        <dbReference type="SAM" id="Phobius"/>
    </source>
</evidence>
<feature type="transmembrane region" description="Helical" evidence="1">
    <location>
        <begin position="59"/>
        <end position="86"/>
    </location>
</feature>
<protein>
    <recommendedName>
        <fullName evidence="4">Cxxc_20_cxxc protein</fullName>
    </recommendedName>
</protein>
<sequence length="92" mass="10976">MKHVCPNCNNKFSYKQVLKSVWNWKIKCEKCSIEYKVIWYSRLIICAILYMPILMQSKLIPLIGCGIILFYIGWIIFMTPIVSIFCKYEEIK</sequence>
<evidence type="ECO:0000313" key="2">
    <source>
        <dbReference type="EMBL" id="AOR25103.1"/>
    </source>
</evidence>
<dbReference type="OrthoDB" id="2970506at2"/>
<keyword evidence="3" id="KW-1185">Reference proteome</keyword>
<dbReference type="RefSeq" id="WP_069681221.1">
    <property type="nucleotide sequence ID" value="NZ_CP017256.2"/>
</dbReference>
<organism evidence="2 3">
    <name type="scientific">Clostridium taeniosporum</name>
    <dbReference type="NCBI Taxonomy" id="394958"/>
    <lineage>
        <taxon>Bacteria</taxon>
        <taxon>Bacillati</taxon>
        <taxon>Bacillota</taxon>
        <taxon>Clostridia</taxon>
        <taxon>Eubacteriales</taxon>
        <taxon>Clostridiaceae</taxon>
        <taxon>Clostridium</taxon>
    </lineage>
</organism>
<keyword evidence="2" id="KW-0614">Plasmid</keyword>
<accession>A0A1D7XP47</accession>